<evidence type="ECO:0000313" key="3">
    <source>
        <dbReference type="EMBL" id="HIR41009.1"/>
    </source>
</evidence>
<dbReference type="SUPFAM" id="SSF55826">
    <property type="entry name" value="YbaK/ProRS associated domain"/>
    <property type="match status" value="1"/>
</dbReference>
<dbReference type="InterPro" id="IPR007214">
    <property type="entry name" value="YbaK/aa-tRNA-synth-assoc-dom"/>
</dbReference>
<dbReference type="GO" id="GO:0002161">
    <property type="term" value="F:aminoacyl-tRNA deacylase activity"/>
    <property type="evidence" value="ECO:0007669"/>
    <property type="project" value="InterPro"/>
</dbReference>
<dbReference type="PANTHER" id="PTHR31423:SF3">
    <property type="entry name" value="PROLYL-TRNA SYNTHETASE ASSOCIATED DOMAIN-CONTAINING PROTEIN 1-RELATED"/>
    <property type="match status" value="1"/>
</dbReference>
<organism evidence="3 4">
    <name type="scientific">Candidatus Egerieicola pullicola</name>
    <dbReference type="NCBI Taxonomy" id="2840775"/>
    <lineage>
        <taxon>Bacteria</taxon>
        <taxon>Bacillati</taxon>
        <taxon>Bacillota</taxon>
        <taxon>Clostridia</taxon>
        <taxon>Eubacteriales</taxon>
        <taxon>Oscillospiraceae</taxon>
        <taxon>Oscillospiraceae incertae sedis</taxon>
        <taxon>Candidatus Egerieicola</taxon>
    </lineage>
</organism>
<dbReference type="AlphaFoldDB" id="A0A9D1DD55"/>
<dbReference type="Gene3D" id="3.90.960.10">
    <property type="entry name" value="YbaK/aminoacyl-tRNA synthetase-associated domain"/>
    <property type="match status" value="1"/>
</dbReference>
<reference evidence="3" key="1">
    <citation type="submission" date="2020-10" db="EMBL/GenBank/DDBJ databases">
        <authorList>
            <person name="Gilroy R."/>
        </authorList>
    </citation>
    <scope>NUCLEOTIDE SEQUENCE</scope>
    <source>
        <strain evidence="3">CHK184-25365</strain>
    </source>
</reference>
<dbReference type="PANTHER" id="PTHR31423">
    <property type="entry name" value="YBAK DOMAIN-CONTAINING PROTEIN"/>
    <property type="match status" value="1"/>
</dbReference>
<dbReference type="InterPro" id="IPR040285">
    <property type="entry name" value="ProX/PRXD1"/>
</dbReference>
<comment type="caution">
    <text evidence="3">The sequence shown here is derived from an EMBL/GenBank/DDBJ whole genome shotgun (WGS) entry which is preliminary data.</text>
</comment>
<protein>
    <submittedName>
        <fullName evidence="3">Prolyl-tRNA synthetase associated domain-containing protein</fullName>
    </submittedName>
</protein>
<feature type="domain" description="YbaK/aminoacyl-tRNA synthetase-associated" evidence="2">
    <location>
        <begin position="26"/>
        <end position="141"/>
    </location>
</feature>
<dbReference type="EMBL" id="DVGY01000091">
    <property type="protein sequence ID" value="HIR41009.1"/>
    <property type="molecule type" value="Genomic_DNA"/>
</dbReference>
<dbReference type="Proteomes" id="UP000886749">
    <property type="component" value="Unassembled WGS sequence"/>
</dbReference>
<dbReference type="InterPro" id="IPR036754">
    <property type="entry name" value="YbaK/aa-tRNA-synt-asso_dom_sf"/>
</dbReference>
<accession>A0A9D1DD55</accession>
<proteinExistence type="inferred from homology"/>
<sequence length="157" mass="17861">MMESVLSLLRQSSIPYELATHPALFHMEEGQSLPHPEAVAKNLFLKERKGERYFLVTLPRTEKANFQHLRNFFQSGSLTMASPDELQQILGLGLGTATPFGLLRDQEHRVEWGLARNFRGNLIGVHPNVNTATVYLLADQLFLLLTKLGCRGRWMEE</sequence>
<comment type="similarity">
    <text evidence="1">Belongs to the PRORSD1 family.</text>
</comment>
<evidence type="ECO:0000256" key="1">
    <source>
        <dbReference type="ARBA" id="ARBA00010201"/>
    </source>
</evidence>
<reference evidence="3" key="2">
    <citation type="journal article" date="2021" name="PeerJ">
        <title>Extensive microbial diversity within the chicken gut microbiome revealed by metagenomics and culture.</title>
        <authorList>
            <person name="Gilroy R."/>
            <person name="Ravi A."/>
            <person name="Getino M."/>
            <person name="Pursley I."/>
            <person name="Horton D.L."/>
            <person name="Alikhan N.F."/>
            <person name="Baker D."/>
            <person name="Gharbi K."/>
            <person name="Hall N."/>
            <person name="Watson M."/>
            <person name="Adriaenssens E.M."/>
            <person name="Foster-Nyarko E."/>
            <person name="Jarju S."/>
            <person name="Secka A."/>
            <person name="Antonio M."/>
            <person name="Oren A."/>
            <person name="Chaudhuri R.R."/>
            <person name="La Ragione R."/>
            <person name="Hildebrand F."/>
            <person name="Pallen M.J."/>
        </authorList>
    </citation>
    <scope>NUCLEOTIDE SEQUENCE</scope>
    <source>
        <strain evidence="3">CHK184-25365</strain>
    </source>
</reference>
<evidence type="ECO:0000313" key="4">
    <source>
        <dbReference type="Proteomes" id="UP000886749"/>
    </source>
</evidence>
<dbReference type="Pfam" id="PF04073">
    <property type="entry name" value="tRNA_edit"/>
    <property type="match status" value="1"/>
</dbReference>
<gene>
    <name evidence="3" type="ORF">IAB36_04180</name>
</gene>
<name>A0A9D1DD55_9FIRM</name>
<evidence type="ECO:0000259" key="2">
    <source>
        <dbReference type="Pfam" id="PF04073"/>
    </source>
</evidence>